<comment type="caution">
    <text evidence="2">The sequence shown here is derived from an EMBL/GenBank/DDBJ whole genome shotgun (WGS) entry which is preliminary data.</text>
</comment>
<evidence type="ECO:0000313" key="2">
    <source>
        <dbReference type="EMBL" id="EPS74093.1"/>
    </source>
</evidence>
<protein>
    <submittedName>
        <fullName evidence="2">Uncharacterized protein</fullName>
    </submittedName>
</protein>
<keyword evidence="1" id="KW-0472">Membrane</keyword>
<dbReference type="AlphaFoldDB" id="S8EDQ2"/>
<evidence type="ECO:0000313" key="3">
    <source>
        <dbReference type="Proteomes" id="UP000015453"/>
    </source>
</evidence>
<reference evidence="2 3" key="1">
    <citation type="journal article" date="2013" name="BMC Genomics">
        <title>The miniature genome of a carnivorous plant Genlisea aurea contains a low number of genes and short non-coding sequences.</title>
        <authorList>
            <person name="Leushkin E.V."/>
            <person name="Sutormin R.A."/>
            <person name="Nabieva E.R."/>
            <person name="Penin A.A."/>
            <person name="Kondrashov A.S."/>
            <person name="Logacheva M.D."/>
        </authorList>
    </citation>
    <scope>NUCLEOTIDE SEQUENCE [LARGE SCALE GENOMIC DNA]</scope>
</reference>
<gene>
    <name evidence="2" type="ORF">M569_00665</name>
</gene>
<evidence type="ECO:0000256" key="1">
    <source>
        <dbReference type="SAM" id="Phobius"/>
    </source>
</evidence>
<feature type="non-terminal residue" evidence="2">
    <location>
        <position position="1"/>
    </location>
</feature>
<dbReference type="Proteomes" id="UP000015453">
    <property type="component" value="Unassembled WGS sequence"/>
</dbReference>
<feature type="transmembrane region" description="Helical" evidence="1">
    <location>
        <begin position="6"/>
        <end position="31"/>
    </location>
</feature>
<keyword evidence="1" id="KW-1133">Transmembrane helix</keyword>
<name>S8EDQ2_9LAMI</name>
<organism evidence="2 3">
    <name type="scientific">Genlisea aurea</name>
    <dbReference type="NCBI Taxonomy" id="192259"/>
    <lineage>
        <taxon>Eukaryota</taxon>
        <taxon>Viridiplantae</taxon>
        <taxon>Streptophyta</taxon>
        <taxon>Embryophyta</taxon>
        <taxon>Tracheophyta</taxon>
        <taxon>Spermatophyta</taxon>
        <taxon>Magnoliopsida</taxon>
        <taxon>eudicotyledons</taxon>
        <taxon>Gunneridae</taxon>
        <taxon>Pentapetalae</taxon>
        <taxon>asterids</taxon>
        <taxon>lamiids</taxon>
        <taxon>Lamiales</taxon>
        <taxon>Lentibulariaceae</taxon>
        <taxon>Genlisea</taxon>
    </lineage>
</organism>
<proteinExistence type="predicted"/>
<accession>S8EDQ2</accession>
<dbReference type="OrthoDB" id="1898956at2759"/>
<dbReference type="EMBL" id="AUSU01000185">
    <property type="protein sequence ID" value="EPS74093.1"/>
    <property type="molecule type" value="Genomic_DNA"/>
</dbReference>
<sequence>SRKQLAISFCGVITGIVCTAVGAHFSFANVAPQQARHQARREFLKARLRKIIDD</sequence>
<keyword evidence="3" id="KW-1185">Reference proteome</keyword>
<keyword evidence="1" id="KW-0812">Transmembrane</keyword>